<sequence>MCSGSFAKCLGITLIPLSLVCVLCNILLFFPGGVSVESNHITEEVWYFGGILGSGVLMIFPALVFLGLKNNDCCGCCGNESCGRRFAMLSSILFAAVGVLGAGYSVIVSSVAINHGPKCLDSNNTWVTPFSNGGYLANKTSWDVCIEPKGVVSWHLSLFSVLLVMGLIQMALCAVQVLNGLLGALCGDCCGGMLSVILRRSTFAAQKVQCWAGPPQRSWTSALTRASGGGSSSLQTCWGSTARLLFSERDDVRVNPPAVLTVRRIELLGRTQTHAAPLLVSNQHFHSSAVRLKKRAKPEPPPRELDLLRYDMKELWKSPKPALYLGFAGLIPFVAPTLLMAVTETYVPELAYAQLAYGASIVSFLGGARWGFALPESSPAKPDWINLANSVVPSLLAWVAMVMSSSIVPAATTVIMGLGISLHYDLSLLPTYPSWFKALRSVLTIVAFFSLLGTLIMNGAYPEKKILSD</sequence>
<keyword evidence="2" id="KW-1185">Reference proteome</keyword>
<evidence type="ECO:0000313" key="2">
    <source>
        <dbReference type="Proteomes" id="UP000831701"/>
    </source>
</evidence>
<reference evidence="1" key="1">
    <citation type="submission" date="2022-04" db="EMBL/GenBank/DDBJ databases">
        <title>Jade perch genome.</title>
        <authorList>
            <person name="Chao B."/>
        </authorList>
    </citation>
    <scope>NUCLEOTIDE SEQUENCE</scope>
    <source>
        <strain evidence="1">CB-2022</strain>
    </source>
</reference>
<dbReference type="EMBL" id="CM041538">
    <property type="protein sequence ID" value="KAI3368529.1"/>
    <property type="molecule type" value="Genomic_DNA"/>
</dbReference>
<name>A0ACB8WLQ8_9TELE</name>
<protein>
    <submittedName>
        <fullName evidence="1">Uncharacterized protein</fullName>
    </submittedName>
</protein>
<comment type="caution">
    <text evidence="1">The sequence shown here is derived from an EMBL/GenBank/DDBJ whole genome shotgun (WGS) entry which is preliminary data.</text>
</comment>
<proteinExistence type="predicted"/>
<dbReference type="Proteomes" id="UP000831701">
    <property type="component" value="Chromosome 8"/>
</dbReference>
<gene>
    <name evidence="1" type="ORF">L3Q82_025531</name>
</gene>
<accession>A0ACB8WLQ8</accession>
<organism evidence="1 2">
    <name type="scientific">Scortum barcoo</name>
    <name type="common">barcoo grunter</name>
    <dbReference type="NCBI Taxonomy" id="214431"/>
    <lineage>
        <taxon>Eukaryota</taxon>
        <taxon>Metazoa</taxon>
        <taxon>Chordata</taxon>
        <taxon>Craniata</taxon>
        <taxon>Vertebrata</taxon>
        <taxon>Euteleostomi</taxon>
        <taxon>Actinopterygii</taxon>
        <taxon>Neopterygii</taxon>
        <taxon>Teleostei</taxon>
        <taxon>Neoteleostei</taxon>
        <taxon>Acanthomorphata</taxon>
        <taxon>Eupercaria</taxon>
        <taxon>Centrarchiformes</taxon>
        <taxon>Terapontoidei</taxon>
        <taxon>Terapontidae</taxon>
        <taxon>Scortum</taxon>
    </lineage>
</organism>
<evidence type="ECO:0000313" key="1">
    <source>
        <dbReference type="EMBL" id="KAI3368529.1"/>
    </source>
</evidence>